<evidence type="ECO:0000256" key="1">
    <source>
        <dbReference type="ARBA" id="ARBA00023002"/>
    </source>
</evidence>
<dbReference type="InterPro" id="IPR050425">
    <property type="entry name" value="NAD(P)_dehydrat-like"/>
</dbReference>
<dbReference type="AlphaFoldDB" id="A0A1E4SUH0"/>
<dbReference type="EMBL" id="KV453867">
    <property type="protein sequence ID" value="ODV83154.1"/>
    <property type="molecule type" value="Genomic_DNA"/>
</dbReference>
<comment type="similarity">
    <text evidence="2">Belongs to the NAD(P)-dependent epimerase/dehydratase family. Dihydroflavonol-4-reductase subfamily.</text>
</comment>
<dbReference type="FunFam" id="3.40.50.720:FF:000191">
    <property type="entry name" value="Methylglyoxal reductase (NADPH-dependent)"/>
    <property type="match status" value="1"/>
</dbReference>
<dbReference type="OrthoDB" id="2735536at2759"/>
<reference evidence="5" key="1">
    <citation type="submission" date="2016-04" db="EMBL/GenBank/DDBJ databases">
        <title>Comparative genomics of biotechnologically important yeasts.</title>
        <authorList>
            <consortium name="DOE Joint Genome Institute"/>
            <person name="Riley R."/>
            <person name="Haridas S."/>
            <person name="Wolfe K.H."/>
            <person name="Lopes M.R."/>
            <person name="Hittinger C.T."/>
            <person name="Goker M."/>
            <person name="Salamov A."/>
            <person name="Wisecaver J."/>
            <person name="Long T.M."/>
            <person name="Aerts A.L."/>
            <person name="Barry K."/>
            <person name="Choi C."/>
            <person name="Clum A."/>
            <person name="Coughlan A.Y."/>
            <person name="Deshpande S."/>
            <person name="Douglass A.P."/>
            <person name="Hanson S.J."/>
            <person name="Klenk H.-P."/>
            <person name="Labutti K."/>
            <person name="Lapidus A."/>
            <person name="Lindquist E."/>
            <person name="Lipzen A."/>
            <person name="Meier-Kolthoff J.P."/>
            <person name="Ohm R.A."/>
            <person name="Otillar R.P."/>
            <person name="Pangilinan J."/>
            <person name="Peng Y."/>
            <person name="Rokas A."/>
            <person name="Rosa C.A."/>
            <person name="Scheuner C."/>
            <person name="Sibirny A.A."/>
            <person name="Slot J.C."/>
            <person name="Stielow J.B."/>
            <person name="Sun H."/>
            <person name="Kurtzman C.P."/>
            <person name="Blackwell M."/>
            <person name="Grigoriev I.V."/>
            <person name="Jeffries T.W."/>
        </authorList>
    </citation>
    <scope>NUCLEOTIDE SEQUENCE [LARGE SCALE GENOMIC DNA]</scope>
    <source>
        <strain evidence="5">NRRL YB-2248</strain>
    </source>
</reference>
<accession>A0A1E4SUH0</accession>
<dbReference type="Pfam" id="PF01370">
    <property type="entry name" value="Epimerase"/>
    <property type="match status" value="1"/>
</dbReference>
<feature type="domain" description="NAD-dependent epimerase/dehydratase" evidence="3">
    <location>
        <begin position="8"/>
        <end position="256"/>
    </location>
</feature>
<dbReference type="PANTHER" id="PTHR10366">
    <property type="entry name" value="NAD DEPENDENT EPIMERASE/DEHYDRATASE"/>
    <property type="match status" value="1"/>
</dbReference>
<evidence type="ECO:0000256" key="2">
    <source>
        <dbReference type="ARBA" id="ARBA00023445"/>
    </source>
</evidence>
<dbReference type="InterPro" id="IPR001509">
    <property type="entry name" value="Epimerase_deHydtase"/>
</dbReference>
<gene>
    <name evidence="4" type="ORF">CANARDRAFT_30246</name>
</gene>
<name>A0A1E4SUH0_9ASCO</name>
<dbReference type="GO" id="GO:0016616">
    <property type="term" value="F:oxidoreductase activity, acting on the CH-OH group of donors, NAD or NADP as acceptor"/>
    <property type="evidence" value="ECO:0007669"/>
    <property type="project" value="TreeGrafter"/>
</dbReference>
<evidence type="ECO:0000313" key="5">
    <source>
        <dbReference type="Proteomes" id="UP000094801"/>
    </source>
</evidence>
<evidence type="ECO:0000259" key="3">
    <source>
        <dbReference type="Pfam" id="PF01370"/>
    </source>
</evidence>
<protein>
    <recommendedName>
        <fullName evidence="3">NAD-dependent epimerase/dehydratase domain-containing protein</fullName>
    </recommendedName>
</protein>
<evidence type="ECO:0000313" key="4">
    <source>
        <dbReference type="EMBL" id="ODV83154.1"/>
    </source>
</evidence>
<keyword evidence="5" id="KW-1185">Reference proteome</keyword>
<dbReference type="Proteomes" id="UP000094801">
    <property type="component" value="Unassembled WGS sequence"/>
</dbReference>
<dbReference type="InterPro" id="IPR036291">
    <property type="entry name" value="NAD(P)-bd_dom_sf"/>
</dbReference>
<sequence>MTPSKTSVFISGATGYIVKHIIDQLLSKGYTVVGALRSTDKGEKLLKQFKSNKKLSYEVVPSLEKTGAFDDALIKHPEVTIFLHSASPVTFTSQDPVNDIFLPAVEGTKNVLTAIIKHVPQVTNVVMTSSIAAVINTYKIESPGFQYDEDPWNPILANDATKSGFWAYKASKAHAEALARSFVEKEKSNFKLTTICPSFVFGPQLFDDDVVETMNFSAEVINTLLKLNKDDEIPMTYSSYIDVRDTAKAHIVGFENENCHGKRLIISEEKFETNEILKLIHDSYPQFKNKIPQPGEIDVEKLEGAPTLINDTSKELVGFEFIKLDRLVTDTVDQFLRCQS</sequence>
<dbReference type="STRING" id="983967.A0A1E4SUH0"/>
<keyword evidence="1" id="KW-0560">Oxidoreductase</keyword>
<organism evidence="4 5">
    <name type="scientific">[Candida] arabinofermentans NRRL YB-2248</name>
    <dbReference type="NCBI Taxonomy" id="983967"/>
    <lineage>
        <taxon>Eukaryota</taxon>
        <taxon>Fungi</taxon>
        <taxon>Dikarya</taxon>
        <taxon>Ascomycota</taxon>
        <taxon>Saccharomycotina</taxon>
        <taxon>Pichiomycetes</taxon>
        <taxon>Pichiales</taxon>
        <taxon>Pichiaceae</taxon>
        <taxon>Ogataea</taxon>
        <taxon>Ogataea/Candida clade</taxon>
    </lineage>
</organism>
<dbReference type="PANTHER" id="PTHR10366:SF564">
    <property type="entry name" value="STEROL-4-ALPHA-CARBOXYLATE 3-DEHYDROGENASE, DECARBOXYLATING"/>
    <property type="match status" value="1"/>
</dbReference>
<proteinExistence type="inferred from homology"/>
<dbReference type="SUPFAM" id="SSF51735">
    <property type="entry name" value="NAD(P)-binding Rossmann-fold domains"/>
    <property type="match status" value="1"/>
</dbReference>
<dbReference type="Gene3D" id="3.40.50.720">
    <property type="entry name" value="NAD(P)-binding Rossmann-like Domain"/>
    <property type="match status" value="1"/>
</dbReference>